<dbReference type="Proteomes" id="UP000192907">
    <property type="component" value="Unassembled WGS sequence"/>
</dbReference>
<proteinExistence type="predicted"/>
<protein>
    <recommendedName>
        <fullName evidence="1">eCIS core domain-containing protein</fullName>
    </recommendedName>
</protein>
<sequence length="160" mass="18244">MLVLRKPGFLTKIILFSISLCLVACQETGYQSHLDSQVSEWEQIDPDLLTSVTNCTGQDFSFVRYATGIDTMHGLAITINHKIYFTKDTLSKKTLFHELMHVLHWQRGDFELSYGAAQTVGFLQGALLFESPAGHRHSFYEKEAREFSARVLDCMQFENS</sequence>
<feature type="domain" description="eCIS core" evidence="1">
    <location>
        <begin position="45"/>
        <end position="107"/>
    </location>
</feature>
<dbReference type="EMBL" id="FWZT01000021">
    <property type="protein sequence ID" value="SMF63203.1"/>
    <property type="molecule type" value="Genomic_DNA"/>
</dbReference>
<accession>A0A1Y6CP71</accession>
<dbReference type="AlphaFoldDB" id="A0A1Y6CP71"/>
<evidence type="ECO:0000259" key="1">
    <source>
        <dbReference type="Pfam" id="PF13699"/>
    </source>
</evidence>
<evidence type="ECO:0000313" key="2">
    <source>
        <dbReference type="EMBL" id="SMF63203.1"/>
    </source>
</evidence>
<dbReference type="InterPro" id="IPR025295">
    <property type="entry name" value="eCIS_core_dom"/>
</dbReference>
<evidence type="ECO:0000313" key="3">
    <source>
        <dbReference type="Proteomes" id="UP000192907"/>
    </source>
</evidence>
<dbReference type="STRING" id="1513793.SAMN06296036_121121"/>
<organism evidence="2 3">
    <name type="scientific">Pseudobacteriovorax antillogorgiicola</name>
    <dbReference type="NCBI Taxonomy" id="1513793"/>
    <lineage>
        <taxon>Bacteria</taxon>
        <taxon>Pseudomonadati</taxon>
        <taxon>Bdellovibrionota</taxon>
        <taxon>Oligoflexia</taxon>
        <taxon>Oligoflexales</taxon>
        <taxon>Pseudobacteriovoracaceae</taxon>
        <taxon>Pseudobacteriovorax</taxon>
    </lineage>
</organism>
<gene>
    <name evidence="2" type="ORF">SAMN06296036_121121</name>
</gene>
<name>A0A1Y6CP71_9BACT</name>
<reference evidence="3" key="1">
    <citation type="submission" date="2017-04" db="EMBL/GenBank/DDBJ databases">
        <authorList>
            <person name="Varghese N."/>
            <person name="Submissions S."/>
        </authorList>
    </citation>
    <scope>NUCLEOTIDE SEQUENCE [LARGE SCALE GENOMIC DNA]</scope>
    <source>
        <strain evidence="3">RKEM611</strain>
    </source>
</reference>
<dbReference type="RefSeq" id="WP_132323238.1">
    <property type="nucleotide sequence ID" value="NZ_FWZT01000021.1"/>
</dbReference>
<keyword evidence="3" id="KW-1185">Reference proteome</keyword>
<dbReference type="Pfam" id="PF13699">
    <property type="entry name" value="eCIS_core"/>
    <property type="match status" value="1"/>
</dbReference>